<dbReference type="EMBL" id="UETC01000025">
    <property type="protein sequence ID" value="SSA51767.1"/>
    <property type="molecule type" value="Genomic_DNA"/>
</dbReference>
<evidence type="ECO:0000256" key="1">
    <source>
        <dbReference type="ARBA" id="ARBA00000085"/>
    </source>
</evidence>
<keyword evidence="8" id="KW-0843">Virulence</keyword>
<keyword evidence="7" id="KW-0067">ATP-binding</keyword>
<dbReference type="CDD" id="cd00130">
    <property type="entry name" value="PAS"/>
    <property type="match status" value="1"/>
</dbReference>
<dbReference type="SUPFAM" id="SSF55785">
    <property type="entry name" value="PYP-like sensor domain (PAS domain)"/>
    <property type="match status" value="2"/>
</dbReference>
<proteinExistence type="predicted"/>
<dbReference type="InterPro" id="IPR013655">
    <property type="entry name" value="PAS_fold_3"/>
</dbReference>
<keyword evidence="5" id="KW-0547">Nucleotide-binding</keyword>
<dbReference type="InterPro" id="IPR000700">
    <property type="entry name" value="PAS-assoc_C"/>
</dbReference>
<dbReference type="InterPro" id="IPR000014">
    <property type="entry name" value="PAS"/>
</dbReference>
<evidence type="ECO:0000256" key="5">
    <source>
        <dbReference type="ARBA" id="ARBA00022741"/>
    </source>
</evidence>
<evidence type="ECO:0000256" key="3">
    <source>
        <dbReference type="ARBA" id="ARBA00022553"/>
    </source>
</evidence>
<dbReference type="InterPro" id="IPR035965">
    <property type="entry name" value="PAS-like_dom_sf"/>
</dbReference>
<dbReference type="Gene3D" id="3.30.565.10">
    <property type="entry name" value="Histidine kinase-like ATPase, C-terminal domain"/>
    <property type="match status" value="1"/>
</dbReference>
<sequence>MNRASDAAPATGAPHLPDWRALLDASPIASLIFTPDLVLLHCNAAHSRASGVSCDALRGRAMFDVFPKNPDAEGPDTEETIRASVRRAIETSAPDEPPIQKHDLPRADGSFEPRYWRIIHTPVIADGQVAAIRQDSWDVTAAILDAERQQTLQRVAGTLAGIAFWELDPAADRILHSPEFDLLFGFAPAEGSDATRPFSTYAERIHTEDREIIETAIAALLAEGPGAVRQLEYRVIRSDGAIRHALLRGETVRARGGRLVLTGITLDITDLVAKEARLATLLEEKEALLGEVNHRVKNSLQLVSAILSMEARHAAPSEAARLRSAAGRVQSVAAVHASLYQGQTVGRIEIAAHLETFCQRLAASLGAADRGISLVVEAAPAQLSASKAIPLSLIVNELVTNAFKHAAFEPEARAPVVAVRLSPGAQGGWVLTVSDSGTSSGTDRPPQASVSDASADPQDGTAGGLGSKLIDALVRQIGGTIEQGRDDGWTTRISFEDLEAEAGPSAS</sequence>
<dbReference type="PANTHER" id="PTHR41523">
    <property type="entry name" value="TWO-COMPONENT SYSTEM SENSOR PROTEIN"/>
    <property type="match status" value="1"/>
</dbReference>
<keyword evidence="6" id="KW-0418">Kinase</keyword>
<dbReference type="Proteomes" id="UP000251571">
    <property type="component" value="Unassembled WGS sequence"/>
</dbReference>
<evidence type="ECO:0000259" key="10">
    <source>
        <dbReference type="PROSITE" id="PS50113"/>
    </source>
</evidence>
<dbReference type="Proteomes" id="UP000245839">
    <property type="component" value="Unassembled WGS sequence"/>
</dbReference>
<dbReference type="RefSeq" id="WP_109566535.1">
    <property type="nucleotide sequence ID" value="NZ_QGDJ01000025.1"/>
</dbReference>
<dbReference type="NCBIfam" id="TIGR00229">
    <property type="entry name" value="sensory_box"/>
    <property type="match status" value="1"/>
</dbReference>
<dbReference type="InterPro" id="IPR013656">
    <property type="entry name" value="PAS_4"/>
</dbReference>
<dbReference type="Pfam" id="PF08448">
    <property type="entry name" value="PAS_4"/>
    <property type="match status" value="1"/>
</dbReference>
<organism evidence="12 14">
    <name type="scientific">Jannaschia seohaensis</name>
    <dbReference type="NCBI Taxonomy" id="475081"/>
    <lineage>
        <taxon>Bacteria</taxon>
        <taxon>Pseudomonadati</taxon>
        <taxon>Pseudomonadota</taxon>
        <taxon>Alphaproteobacteria</taxon>
        <taxon>Rhodobacterales</taxon>
        <taxon>Roseobacteraceae</taxon>
        <taxon>Jannaschia</taxon>
    </lineage>
</organism>
<evidence type="ECO:0000313" key="11">
    <source>
        <dbReference type="EMBL" id="PWJ10194.1"/>
    </source>
</evidence>
<keyword evidence="4" id="KW-0808">Transferase</keyword>
<dbReference type="InterPro" id="IPR011495">
    <property type="entry name" value="Sig_transdc_His_kin_sub2_dim/P"/>
</dbReference>
<dbReference type="EC" id="2.7.13.3" evidence="2"/>
<dbReference type="AlphaFoldDB" id="A0A2Y9B9R5"/>
<dbReference type="GO" id="GO:0005524">
    <property type="term" value="F:ATP binding"/>
    <property type="evidence" value="ECO:0007669"/>
    <property type="project" value="UniProtKB-KW"/>
</dbReference>
<accession>A0A2Y9B9R5</accession>
<evidence type="ECO:0000313" key="14">
    <source>
        <dbReference type="Proteomes" id="UP000251571"/>
    </source>
</evidence>
<dbReference type="PROSITE" id="PS50113">
    <property type="entry name" value="PAC"/>
    <property type="match status" value="1"/>
</dbReference>
<evidence type="ECO:0000256" key="2">
    <source>
        <dbReference type="ARBA" id="ARBA00012438"/>
    </source>
</evidence>
<evidence type="ECO:0000256" key="9">
    <source>
        <dbReference type="SAM" id="MobiDB-lite"/>
    </source>
</evidence>
<name>A0A2Y9B9R5_9RHOB</name>
<gene>
    <name evidence="11" type="ORF">BCF38_12510</name>
    <name evidence="12" type="ORF">SAMN05421539_12510</name>
</gene>
<protein>
    <recommendedName>
        <fullName evidence="2">histidine kinase</fullName>
        <ecNumber evidence="2">2.7.13.3</ecNumber>
    </recommendedName>
</protein>
<feature type="domain" description="PAC" evidence="10">
    <location>
        <begin position="229"/>
        <end position="280"/>
    </location>
</feature>
<dbReference type="Pfam" id="PF07568">
    <property type="entry name" value="HisKA_2"/>
    <property type="match status" value="1"/>
</dbReference>
<keyword evidence="3" id="KW-0597">Phosphoprotein</keyword>
<evidence type="ECO:0000256" key="4">
    <source>
        <dbReference type="ARBA" id="ARBA00022679"/>
    </source>
</evidence>
<keyword evidence="13" id="KW-1185">Reference proteome</keyword>
<reference evidence="11 13" key="2">
    <citation type="submission" date="2018-03" db="EMBL/GenBank/DDBJ databases">
        <title>Genomic Encyclopedia of Archaeal and Bacterial Type Strains, Phase II (KMG-II): from individual species to whole genera.</title>
        <authorList>
            <person name="Goeker M."/>
        </authorList>
    </citation>
    <scope>NUCLEOTIDE SEQUENCE [LARGE SCALE GENOMIC DNA]</scope>
    <source>
        <strain evidence="11 13">DSM 25227</strain>
    </source>
</reference>
<dbReference type="PANTHER" id="PTHR41523:SF8">
    <property type="entry name" value="ETHYLENE RESPONSE SENSOR PROTEIN"/>
    <property type="match status" value="1"/>
</dbReference>
<dbReference type="EMBL" id="QGDJ01000025">
    <property type="protein sequence ID" value="PWJ10194.1"/>
    <property type="molecule type" value="Genomic_DNA"/>
</dbReference>
<dbReference type="Gene3D" id="2.10.70.100">
    <property type="match status" value="1"/>
</dbReference>
<evidence type="ECO:0000313" key="12">
    <source>
        <dbReference type="EMBL" id="SSA51767.1"/>
    </source>
</evidence>
<reference evidence="12 14" key="1">
    <citation type="submission" date="2016-10" db="EMBL/GenBank/DDBJ databases">
        <authorList>
            <person name="Cai Z."/>
        </authorList>
    </citation>
    <scope>NUCLEOTIDE SEQUENCE [LARGE SCALE GENOMIC DNA]</scope>
    <source>
        <strain evidence="12 14">DSM 25227</strain>
    </source>
</reference>
<dbReference type="InterPro" id="IPR036890">
    <property type="entry name" value="HATPase_C_sf"/>
</dbReference>
<dbReference type="InterPro" id="IPR003594">
    <property type="entry name" value="HATPase_dom"/>
</dbReference>
<dbReference type="Gene3D" id="3.30.450.20">
    <property type="entry name" value="PAS domain"/>
    <property type="match status" value="2"/>
</dbReference>
<dbReference type="Pfam" id="PF02518">
    <property type="entry name" value="HATPase_c"/>
    <property type="match status" value="1"/>
</dbReference>
<evidence type="ECO:0000256" key="7">
    <source>
        <dbReference type="ARBA" id="ARBA00022840"/>
    </source>
</evidence>
<feature type="compositionally biased region" description="Low complexity" evidence="9">
    <location>
        <begin position="434"/>
        <end position="443"/>
    </location>
</feature>
<dbReference type="GO" id="GO:0004673">
    <property type="term" value="F:protein histidine kinase activity"/>
    <property type="evidence" value="ECO:0007669"/>
    <property type="project" value="UniProtKB-EC"/>
</dbReference>
<feature type="region of interest" description="Disordered" evidence="9">
    <location>
        <begin position="432"/>
        <end position="465"/>
    </location>
</feature>
<evidence type="ECO:0000313" key="13">
    <source>
        <dbReference type="Proteomes" id="UP000245839"/>
    </source>
</evidence>
<comment type="catalytic activity">
    <reaction evidence="1">
        <text>ATP + protein L-histidine = ADP + protein N-phospho-L-histidine.</text>
        <dbReference type="EC" id="2.7.13.3"/>
    </reaction>
</comment>
<dbReference type="SUPFAM" id="SSF55874">
    <property type="entry name" value="ATPase domain of HSP90 chaperone/DNA topoisomerase II/histidine kinase"/>
    <property type="match status" value="1"/>
</dbReference>
<dbReference type="Pfam" id="PF08447">
    <property type="entry name" value="PAS_3"/>
    <property type="match status" value="1"/>
</dbReference>
<dbReference type="OrthoDB" id="9760752at2"/>
<evidence type="ECO:0000256" key="8">
    <source>
        <dbReference type="ARBA" id="ARBA00023026"/>
    </source>
</evidence>
<evidence type="ECO:0000256" key="6">
    <source>
        <dbReference type="ARBA" id="ARBA00022777"/>
    </source>
</evidence>